<keyword evidence="3" id="KW-1185">Reference proteome</keyword>
<gene>
    <name evidence="2" type="ORF">GMOD_00008735</name>
</gene>
<organism evidence="2 3">
    <name type="scientific">Pyrenophora seminiperda CCB06</name>
    <dbReference type="NCBI Taxonomy" id="1302712"/>
    <lineage>
        <taxon>Eukaryota</taxon>
        <taxon>Fungi</taxon>
        <taxon>Dikarya</taxon>
        <taxon>Ascomycota</taxon>
        <taxon>Pezizomycotina</taxon>
        <taxon>Dothideomycetes</taxon>
        <taxon>Pleosporomycetidae</taxon>
        <taxon>Pleosporales</taxon>
        <taxon>Pleosporineae</taxon>
        <taxon>Pleosporaceae</taxon>
        <taxon>Pyrenophora</taxon>
    </lineage>
</organism>
<keyword evidence="1" id="KW-0812">Transmembrane</keyword>
<evidence type="ECO:0000256" key="1">
    <source>
        <dbReference type="SAM" id="Phobius"/>
    </source>
</evidence>
<dbReference type="EMBL" id="KE747823">
    <property type="protein sequence ID" value="RMZ69820.1"/>
    <property type="molecule type" value="Genomic_DNA"/>
</dbReference>
<reference evidence="2 3" key="1">
    <citation type="journal article" date="2014" name="PLoS ONE">
        <title>De novo Genome Assembly of the Fungal Plant Pathogen Pyrenophora semeniperda.</title>
        <authorList>
            <person name="Soliai M.M."/>
            <person name="Meyer S.E."/>
            <person name="Udall J.A."/>
            <person name="Elzinga D.E."/>
            <person name="Hermansen R.A."/>
            <person name="Bodily P.M."/>
            <person name="Hart A.A."/>
            <person name="Coleman C.E."/>
        </authorList>
    </citation>
    <scope>NUCLEOTIDE SEQUENCE [LARGE SCALE GENOMIC DNA]</scope>
    <source>
        <strain evidence="2 3">CCB06</strain>
        <tissue evidence="2">Mycelium</tissue>
    </source>
</reference>
<keyword evidence="1" id="KW-0472">Membrane</keyword>
<protein>
    <submittedName>
        <fullName evidence="2">Uncharacterized protein</fullName>
    </submittedName>
</protein>
<accession>A0A3M7M611</accession>
<dbReference type="AlphaFoldDB" id="A0A3M7M611"/>
<proteinExistence type="predicted"/>
<evidence type="ECO:0000313" key="3">
    <source>
        <dbReference type="Proteomes" id="UP000265663"/>
    </source>
</evidence>
<feature type="transmembrane region" description="Helical" evidence="1">
    <location>
        <begin position="18"/>
        <end position="40"/>
    </location>
</feature>
<sequence>MAGINRPPFSLSASYLVILRQVTILPLAATFFLGHVLLLLHGGEYVATAALEWPQLLGHHGKTLAQNVGVDALCAVFALVGVVEGNP</sequence>
<evidence type="ECO:0000313" key="2">
    <source>
        <dbReference type="EMBL" id="RMZ69820.1"/>
    </source>
</evidence>
<name>A0A3M7M611_9PLEO</name>
<dbReference type="Proteomes" id="UP000265663">
    <property type="component" value="Unassembled WGS sequence"/>
</dbReference>
<keyword evidence="1" id="KW-1133">Transmembrane helix</keyword>